<dbReference type="InterPro" id="IPR038464">
    <property type="entry name" value="Ribosomal_eL38_sf"/>
</dbReference>
<keyword evidence="8 11" id="KW-0687">Ribonucleoprotein</keyword>
<comment type="similarity">
    <text evidence="2 11">Belongs to the eukaryotic ribosomal protein eL38 family.</text>
</comment>
<evidence type="ECO:0000256" key="4">
    <source>
        <dbReference type="ARBA" id="ARBA00020121"/>
    </source>
</evidence>
<dbReference type="AlphaFoldDB" id="A0A1I8J129"/>
<evidence type="ECO:0000256" key="3">
    <source>
        <dbReference type="ARBA" id="ARBA00008105"/>
    </source>
</evidence>
<evidence type="ECO:0000313" key="12">
    <source>
        <dbReference type="Proteomes" id="UP000095280"/>
    </source>
</evidence>
<comment type="subcellular location">
    <subcellularLocation>
        <location evidence="1">Nucleus</location>
        <location evidence="1">Nucleolus</location>
    </subcellularLocation>
</comment>
<name>A0A1I8J129_9PLAT</name>
<dbReference type="GO" id="GO:0005840">
    <property type="term" value="C:ribosome"/>
    <property type="evidence" value="ECO:0007669"/>
    <property type="project" value="UniProtKB-KW"/>
</dbReference>
<dbReference type="GO" id="GO:0006364">
    <property type="term" value="P:rRNA processing"/>
    <property type="evidence" value="ECO:0007669"/>
    <property type="project" value="UniProtKB-KW"/>
</dbReference>
<dbReference type="GO" id="GO:0032040">
    <property type="term" value="C:small-subunit processome"/>
    <property type="evidence" value="ECO:0007669"/>
    <property type="project" value="InterPro"/>
</dbReference>
<keyword evidence="7" id="KW-0539">Nucleus</keyword>
<sequence length="319" mass="36350">MPREIKEIKDFLLTARRKDAKSVKIKTNKGNIKFKVRCSRFLYTLVITDKDKADKLKQSLPPAAAVATMPFSSLKKGSKSDRRHYKERQQLGRRAHLGQLEKHKDYIVRAKDYQKKSATLKSLRQRARDKNPDEFYFHMTRSQLVDGQHSETAARVAADRQPPTADNKRMRQMLLEDSNYLRHKLQIERAQLAKLEASLAFVGTDSGSKSSRTVFSKTDFRRLSRCESSNDKELGNDGAWSAHLSSLPEQEIARLAKERSRTLKAVRQRVARVAALSSALAALEAKRNLAAEIGRPRKLMAEASGDSPAVWKFAFKRKR</sequence>
<dbReference type="FunFam" id="3.30.720.90:FF:000001">
    <property type="entry name" value="60S ribosomal protein L38"/>
    <property type="match status" value="1"/>
</dbReference>
<dbReference type="Pfam" id="PF01781">
    <property type="entry name" value="Ribosomal_L38e"/>
    <property type="match status" value="1"/>
</dbReference>
<dbReference type="WBParaSite" id="maker-uti_cns_0045383-snap-gene-1.23-mRNA-1">
    <property type="protein sequence ID" value="maker-uti_cns_0045383-snap-gene-1.23-mRNA-1"/>
    <property type="gene ID" value="maker-uti_cns_0045383-snap-gene-1.23"/>
</dbReference>
<evidence type="ECO:0000256" key="6">
    <source>
        <dbReference type="ARBA" id="ARBA00022980"/>
    </source>
</evidence>
<evidence type="ECO:0000313" key="13">
    <source>
        <dbReference type="WBParaSite" id="maker-uti_cns_0045383-snap-gene-1.23-mRNA-1"/>
    </source>
</evidence>
<evidence type="ECO:0000256" key="5">
    <source>
        <dbReference type="ARBA" id="ARBA00022552"/>
    </source>
</evidence>
<organism evidence="12 13">
    <name type="scientific">Macrostomum lignano</name>
    <dbReference type="NCBI Taxonomy" id="282301"/>
    <lineage>
        <taxon>Eukaryota</taxon>
        <taxon>Metazoa</taxon>
        <taxon>Spiralia</taxon>
        <taxon>Lophotrochozoa</taxon>
        <taxon>Platyhelminthes</taxon>
        <taxon>Rhabditophora</taxon>
        <taxon>Macrostomorpha</taxon>
        <taxon>Macrostomida</taxon>
        <taxon>Macrostomidae</taxon>
        <taxon>Macrostomum</taxon>
    </lineage>
</organism>
<dbReference type="Proteomes" id="UP000095280">
    <property type="component" value="Unplaced"/>
</dbReference>
<keyword evidence="6 11" id="KW-0689">Ribosomal protein</keyword>
<evidence type="ECO:0000256" key="7">
    <source>
        <dbReference type="ARBA" id="ARBA00023242"/>
    </source>
</evidence>
<dbReference type="PANTHER" id="PTHR12838">
    <property type="entry name" value="U3 SMALL NUCLEOLAR RNA-ASSOCIATED PROTEIN 11"/>
    <property type="match status" value="1"/>
</dbReference>
<dbReference type="GO" id="GO:0003735">
    <property type="term" value="F:structural constituent of ribosome"/>
    <property type="evidence" value="ECO:0007669"/>
    <property type="project" value="InterPro"/>
</dbReference>
<evidence type="ECO:0000256" key="11">
    <source>
        <dbReference type="RuleBase" id="RU003445"/>
    </source>
</evidence>
<dbReference type="PANTHER" id="PTHR12838:SF0">
    <property type="entry name" value="U3 SMALL NUCLEOLAR RNA-ASSOCIATED PROTEIN 11-RELATED"/>
    <property type="match status" value="1"/>
</dbReference>
<keyword evidence="5" id="KW-0698">rRNA processing</keyword>
<evidence type="ECO:0000256" key="2">
    <source>
        <dbReference type="ARBA" id="ARBA00007803"/>
    </source>
</evidence>
<accession>A0A1I8J129</accession>
<protein>
    <recommendedName>
        <fullName evidence="9">Large ribosomal subunit protein eL38</fullName>
    </recommendedName>
    <alternativeName>
        <fullName evidence="10">60S ribosomal protein L38</fullName>
    </alternativeName>
    <alternativeName>
        <fullName evidence="4">Probable U3 small nucleolar RNA-associated protein 11</fullName>
    </alternativeName>
</protein>
<evidence type="ECO:0000256" key="9">
    <source>
        <dbReference type="ARBA" id="ARBA00035235"/>
    </source>
</evidence>
<dbReference type="Gene3D" id="3.30.720.90">
    <property type="match status" value="1"/>
</dbReference>
<dbReference type="InterPro" id="IPR002675">
    <property type="entry name" value="Ribosomal_eL38"/>
</dbReference>
<evidence type="ECO:0000256" key="8">
    <source>
        <dbReference type="ARBA" id="ARBA00023274"/>
    </source>
</evidence>
<reference evidence="13" key="1">
    <citation type="submission" date="2016-11" db="UniProtKB">
        <authorList>
            <consortium name="WormBaseParasite"/>
        </authorList>
    </citation>
    <scope>IDENTIFICATION</scope>
</reference>
<evidence type="ECO:0000256" key="10">
    <source>
        <dbReference type="ARBA" id="ARBA00035338"/>
    </source>
</evidence>
<keyword evidence="12" id="KW-1185">Reference proteome</keyword>
<comment type="similarity">
    <text evidence="3">Belongs to the UTP11 family.</text>
</comment>
<dbReference type="Pfam" id="PF03998">
    <property type="entry name" value="Utp11"/>
    <property type="match status" value="1"/>
</dbReference>
<dbReference type="GO" id="GO:0006412">
    <property type="term" value="P:translation"/>
    <property type="evidence" value="ECO:0007669"/>
    <property type="project" value="InterPro"/>
</dbReference>
<evidence type="ECO:0000256" key="1">
    <source>
        <dbReference type="ARBA" id="ARBA00004604"/>
    </source>
</evidence>
<proteinExistence type="inferred from homology"/>
<dbReference type="InterPro" id="IPR007144">
    <property type="entry name" value="SSU_processome_Utp11"/>
</dbReference>